<evidence type="ECO:0000256" key="7">
    <source>
        <dbReference type="ARBA" id="ARBA00023136"/>
    </source>
</evidence>
<feature type="domain" description="C-type lectin" evidence="13">
    <location>
        <begin position="1045"/>
        <end position="1166"/>
    </location>
</feature>
<dbReference type="Gene3D" id="3.10.100.10">
    <property type="entry name" value="Mannose-Binding Protein A, subunit A"/>
    <property type="match status" value="8"/>
</dbReference>
<dbReference type="PROSITE" id="PS51092">
    <property type="entry name" value="FN2_2"/>
    <property type="match status" value="1"/>
</dbReference>
<sequence length="1534" mass="174186">MAIHDKIRSFGKIDKKVDMPTNDMVISSRMIVLQQREWVLTGRKTASTNLKISVLYRLAGIMNMITGKWSSPCSFIPCSLLFCSSLLLGLQFPPSHCDVYKSSSQDELPSFLGKDMFAIESRDLSKCIAVDSGRLFLQDCGILSSNMLWKWVSNHGLFNLGSSSCLGLNVSDQHRPLRMFECDSALHTLGWKCTNDILMSADHYMVTAESGTVVASKHSYHKWKRHMSQDESFCEHHFQEIYTLRGNGLGRPCVFPFKYKNSWHHECIKEGREDGLYWCSTTMIHDQDRKWGLCPIADGGCEHLWEQNQTIQTCYQFNLHSALSWFEARVSCQAQGGDLLSITSVDEQNYISRMMGHSGVAFWIGLNQLAEASGWNWSDGAPLAMANWKSNDTYNYEEGHCGTYDGFGNRGWQSSPCTSALPYACKKYLAPRDADTFDVWKAYPTKCESGWYPYNRFCYRVVKEPLTWVKASSACQFDGSELSSVNSMADVELVLNLLQHESVSEAWIGLSTERKDPVTFHWSDGSEVTFTNWQKHQPIVQASDSTLCVSAQNPDGGWKCKQCTEKLLSICKKPGAIEAEPINSEACHKGWERHGSYCYRIDDSHRSFQEASNGYYCASPLATIANRFEQAFVNAMISNKTLAGDTYVWIGLQDQKYQGEYMWVENASHRQQVTFTHWNVHQPSRQGGCVAMQYGKSGGRWEVKDCKTFKAMSLCKKPLTAVIEEPPLSQIADEFSSVCYTWESEPHLEHCYKVFHHEKVLGKRSWQEAENFCQGFGAHLASLSNIDEEKFLTEVLSTMFHQNDERQFWIGFNKRSPSSGGSWEWSDGTPVLSSFLEDMFVDISRNCAAYTTDSKVDPLHCDAKLEWICKVRKDLIPNVPKWHLEDIPWVFFQGNDYLLFSSDFQYGSLAFACSWMGGNLLSIHSAAEQAFIESRIRKFVKTNKKWWIGLSEEEHFYGLDRWTDGSSVVYKNWETEPDDNKSLEGPLCAYISAETGLWGYSKCSAYYSAICKTSKISKIEVAQEPHPHHETYGICPSGWLRGFQKCYYVHLAEDSEEKHDWISASSYCQAHGGNLASIENVMQQAFIVMQLYGHKSSLWIQFQSKDYIKSQNGSSNAYSNWSPIMANQHKQNFSNGKPEEQECALLASNYNFHSPGTWYLENCNHKGYGFVCEKGITSDSSYTENGSDISPVPDTLEYGHKSYRILTGNISWYGAYESCQNFGGDLASITDQYHQAFLTVIANRIGQSHWIGFFSPDNGHQFEWTDGSKSLFTAWHNEESLSDGNCAYIGTDGYWRGGDCNTELQGAVCLVINETDRMDYGGECSETWIKFQNYCYSFSSVLNKTIFAAASEVCNQQGSSLLTITNEEENVFLSKELGIFTSLKMIWLNRIIFHDNGSVVWLDGTPVKFSKLVTNEHENDLPNDQCVALWTSDGTWWNSQCNEQRGFVCKKHKDYREAEMDPKATRTSHAVIPVVVVALLVLGIFLVFLWFRLKQKRHVLCSSQTFQNSYSSKTSADICEPEESILITEMGADK</sequence>
<feature type="disulfide bond" evidence="11">
    <location>
        <begin position="253"/>
        <end position="279"/>
    </location>
</feature>
<protein>
    <recommendedName>
        <fullName evidence="17">Secretory phospholipase A2 receptor</fullName>
    </recommendedName>
</protein>
<dbReference type="SMART" id="SM00059">
    <property type="entry name" value="FN2"/>
    <property type="match status" value="1"/>
</dbReference>
<dbReference type="OMA" id="GGDICEH"/>
<evidence type="ECO:0000256" key="2">
    <source>
        <dbReference type="ARBA" id="ARBA00022583"/>
    </source>
</evidence>
<dbReference type="SUPFAM" id="SSF50370">
    <property type="entry name" value="Ricin B-like lectins"/>
    <property type="match status" value="1"/>
</dbReference>
<dbReference type="InterPro" id="IPR001304">
    <property type="entry name" value="C-type_lectin-like"/>
</dbReference>
<dbReference type="InterPro" id="IPR000562">
    <property type="entry name" value="FN_type2_dom"/>
</dbReference>
<dbReference type="Gene3D" id="2.80.10.50">
    <property type="match status" value="1"/>
</dbReference>
<dbReference type="InterPro" id="IPR016187">
    <property type="entry name" value="CTDL_fold"/>
</dbReference>
<dbReference type="Pfam" id="PF24562">
    <property type="entry name" value="CysR_MRC2_N"/>
    <property type="match status" value="1"/>
</dbReference>
<name>A0A974BZ23_XENLA</name>
<evidence type="ECO:0008006" key="17">
    <source>
        <dbReference type="Google" id="ProtNLM"/>
    </source>
</evidence>
<dbReference type="PROSITE" id="PS50041">
    <property type="entry name" value="C_TYPE_LECTIN_2"/>
    <property type="match status" value="8"/>
</dbReference>
<evidence type="ECO:0000259" key="14">
    <source>
        <dbReference type="PROSITE" id="PS51092"/>
    </source>
</evidence>
<evidence type="ECO:0000256" key="3">
    <source>
        <dbReference type="ARBA" id="ARBA00022692"/>
    </source>
</evidence>
<dbReference type="Pfam" id="PF00059">
    <property type="entry name" value="Lectin_C"/>
    <property type="match status" value="8"/>
</dbReference>
<feature type="domain" description="C-type lectin" evidence="13">
    <location>
        <begin position="314"/>
        <end position="426"/>
    </location>
</feature>
<evidence type="ECO:0000313" key="15">
    <source>
        <dbReference type="EMBL" id="OCT63518.1"/>
    </source>
</evidence>
<evidence type="ECO:0000256" key="10">
    <source>
        <dbReference type="ARBA" id="ARBA00023180"/>
    </source>
</evidence>
<evidence type="ECO:0000256" key="5">
    <source>
        <dbReference type="ARBA" id="ARBA00022737"/>
    </source>
</evidence>
<dbReference type="PROSITE" id="PS00615">
    <property type="entry name" value="C_TYPE_LECTIN_1"/>
    <property type="match status" value="2"/>
</dbReference>
<feature type="transmembrane region" description="Helical" evidence="12">
    <location>
        <begin position="1470"/>
        <end position="1491"/>
    </location>
</feature>
<keyword evidence="3 12" id="KW-0812">Transmembrane</keyword>
<evidence type="ECO:0000313" key="16">
    <source>
        <dbReference type="Proteomes" id="UP000694892"/>
    </source>
</evidence>
<comment type="subcellular location">
    <subcellularLocation>
        <location evidence="1">Membrane</location>
        <topology evidence="1">Single-pass membrane protein</topology>
    </subcellularLocation>
</comment>
<dbReference type="Pfam" id="PF00040">
    <property type="entry name" value="fn2"/>
    <property type="match status" value="1"/>
</dbReference>
<dbReference type="FunFam" id="3.10.100.10:FF:000038">
    <property type="entry name" value="Secretory phospholipase A2 receptor"/>
    <property type="match status" value="1"/>
</dbReference>
<dbReference type="PROSITE" id="PS50231">
    <property type="entry name" value="RICIN_B_LECTIN"/>
    <property type="match status" value="1"/>
</dbReference>
<dbReference type="PANTHER" id="PTHR22803">
    <property type="entry name" value="MANNOSE, PHOSPHOLIPASE, LECTIN RECEPTOR RELATED"/>
    <property type="match status" value="1"/>
</dbReference>
<feature type="domain" description="C-type lectin" evidence="13">
    <location>
        <begin position="594"/>
        <end position="706"/>
    </location>
</feature>
<evidence type="ECO:0000256" key="1">
    <source>
        <dbReference type="ARBA" id="ARBA00004167"/>
    </source>
</evidence>
<evidence type="ECO:0000256" key="11">
    <source>
        <dbReference type="PROSITE-ProRule" id="PRU00479"/>
    </source>
</evidence>
<keyword evidence="4" id="KW-0732">Signal</keyword>
<dbReference type="Gene3D" id="2.10.10.10">
    <property type="entry name" value="Fibronectin, type II, collagen-binding"/>
    <property type="match status" value="1"/>
</dbReference>
<dbReference type="PRINTS" id="PR00013">
    <property type="entry name" value="FNTYPEII"/>
</dbReference>
<keyword evidence="7 12" id="KW-0472">Membrane</keyword>
<evidence type="ECO:0000256" key="9">
    <source>
        <dbReference type="ARBA" id="ARBA00023170"/>
    </source>
</evidence>
<evidence type="ECO:0000259" key="13">
    <source>
        <dbReference type="PROSITE" id="PS50041"/>
    </source>
</evidence>
<evidence type="ECO:0000256" key="8">
    <source>
        <dbReference type="ARBA" id="ARBA00023157"/>
    </source>
</evidence>
<feature type="domain" description="C-type lectin" evidence="13">
    <location>
        <begin position="892"/>
        <end position="1012"/>
    </location>
</feature>
<dbReference type="SMART" id="SM00458">
    <property type="entry name" value="RICIN"/>
    <property type="match status" value="1"/>
</dbReference>
<dbReference type="CDD" id="cd00037">
    <property type="entry name" value="CLECT"/>
    <property type="match status" value="8"/>
</dbReference>
<dbReference type="GO" id="GO:0006897">
    <property type="term" value="P:endocytosis"/>
    <property type="evidence" value="ECO:0007669"/>
    <property type="project" value="UniProtKB-KW"/>
</dbReference>
<feature type="domain" description="Fibronectin type-II" evidence="14">
    <location>
        <begin position="248"/>
        <end position="296"/>
    </location>
</feature>
<dbReference type="InterPro" id="IPR000772">
    <property type="entry name" value="Ricin_B_lectin"/>
</dbReference>
<gene>
    <name evidence="15" type="ORF">XELAEV_18044617mg</name>
</gene>
<keyword evidence="2" id="KW-0254">Endocytosis</keyword>
<feature type="domain" description="C-type lectin" evidence="13">
    <location>
        <begin position="1198"/>
        <end position="1301"/>
    </location>
</feature>
<feature type="disulfide bond" evidence="11">
    <location>
        <begin position="267"/>
        <end position="294"/>
    </location>
</feature>
<feature type="domain" description="C-type lectin" evidence="13">
    <location>
        <begin position="747"/>
        <end position="870"/>
    </location>
</feature>
<dbReference type="InterPro" id="IPR018378">
    <property type="entry name" value="C-type_lectin_CS"/>
</dbReference>
<dbReference type="FunFam" id="2.80.10.50:FF:000039">
    <property type="entry name" value="Secretory phospholipase A2 receptor"/>
    <property type="match status" value="1"/>
</dbReference>
<dbReference type="GO" id="GO:0016020">
    <property type="term" value="C:membrane"/>
    <property type="evidence" value="ECO:0007669"/>
    <property type="project" value="UniProtKB-SubCell"/>
</dbReference>
<dbReference type="EMBL" id="CM004482">
    <property type="protein sequence ID" value="OCT63518.1"/>
    <property type="molecule type" value="Genomic_DNA"/>
</dbReference>
<keyword evidence="10" id="KW-0325">Glycoprotein</keyword>
<dbReference type="SMART" id="SM00034">
    <property type="entry name" value="CLECT"/>
    <property type="match status" value="8"/>
</dbReference>
<evidence type="ECO:0000256" key="6">
    <source>
        <dbReference type="ARBA" id="ARBA00022989"/>
    </source>
</evidence>
<accession>A0A974BZ23</accession>
<proteinExistence type="predicted"/>
<feature type="domain" description="C-type lectin" evidence="13">
    <location>
        <begin position="454"/>
        <end position="572"/>
    </location>
</feature>
<dbReference type="InterPro" id="IPR050111">
    <property type="entry name" value="C-type_lectin/snaclec_domain"/>
</dbReference>
<dbReference type="InterPro" id="IPR016186">
    <property type="entry name" value="C-type_lectin-like/link_sf"/>
</dbReference>
<keyword evidence="8 11" id="KW-1015">Disulfide bond</keyword>
<dbReference type="CDD" id="cd00062">
    <property type="entry name" value="FN2"/>
    <property type="match status" value="1"/>
</dbReference>
<dbReference type="InterPro" id="IPR035992">
    <property type="entry name" value="Ricin_B-like_lectins"/>
</dbReference>
<reference evidence="16" key="1">
    <citation type="journal article" date="2016" name="Nature">
        <title>Genome evolution in the allotetraploid frog Xenopus laevis.</title>
        <authorList>
            <person name="Session A.M."/>
            <person name="Uno Y."/>
            <person name="Kwon T."/>
            <person name="Chapman J.A."/>
            <person name="Toyoda A."/>
            <person name="Takahashi S."/>
            <person name="Fukui A."/>
            <person name="Hikosaka A."/>
            <person name="Suzuki A."/>
            <person name="Kondo M."/>
            <person name="van Heeringen S.J."/>
            <person name="Quigley I."/>
            <person name="Heinz S."/>
            <person name="Ogino H."/>
            <person name="Ochi H."/>
            <person name="Hellsten U."/>
            <person name="Lyons J.B."/>
            <person name="Simakov O."/>
            <person name="Putnam N."/>
            <person name="Stites J."/>
            <person name="Kuroki Y."/>
            <person name="Tanaka T."/>
            <person name="Michiue T."/>
            <person name="Watanabe M."/>
            <person name="Bogdanovic O."/>
            <person name="Lister R."/>
            <person name="Georgiou G."/>
            <person name="Paranjpe S.S."/>
            <person name="van Kruijsbergen I."/>
            <person name="Shu S."/>
            <person name="Carlson J."/>
            <person name="Kinoshita T."/>
            <person name="Ohta Y."/>
            <person name="Mawaribuchi S."/>
            <person name="Jenkins J."/>
            <person name="Grimwood J."/>
            <person name="Schmutz J."/>
            <person name="Mitros T."/>
            <person name="Mozaffari S.V."/>
            <person name="Suzuki Y."/>
            <person name="Haramoto Y."/>
            <person name="Yamamoto T.S."/>
            <person name="Takagi C."/>
            <person name="Heald R."/>
            <person name="Miller K."/>
            <person name="Haudenschild C."/>
            <person name="Kitzman J."/>
            <person name="Nakayama T."/>
            <person name="Izutsu Y."/>
            <person name="Robert J."/>
            <person name="Fortriede J."/>
            <person name="Burns K."/>
            <person name="Lotay V."/>
            <person name="Karimi K."/>
            <person name="Yasuoka Y."/>
            <person name="Dichmann D.S."/>
            <person name="Flajnik M.F."/>
            <person name="Houston D.W."/>
            <person name="Shendure J."/>
            <person name="DuPasquier L."/>
            <person name="Vize P.D."/>
            <person name="Zorn A.M."/>
            <person name="Ito M."/>
            <person name="Marcotte E.M."/>
            <person name="Wallingford J.B."/>
            <person name="Ito Y."/>
            <person name="Asashima M."/>
            <person name="Ueno N."/>
            <person name="Matsuda Y."/>
            <person name="Veenstra G.J."/>
            <person name="Fujiyama A."/>
            <person name="Harland R.M."/>
            <person name="Taira M."/>
            <person name="Rokhsar D.S."/>
        </authorList>
    </citation>
    <scope>NUCLEOTIDE SEQUENCE [LARGE SCALE GENOMIC DNA]</scope>
    <source>
        <strain evidence="16">J</strain>
    </source>
</reference>
<dbReference type="CDD" id="cd23410">
    <property type="entry name" value="beta-trefoil_Ricin_PLA2R1"/>
    <property type="match status" value="1"/>
</dbReference>
<keyword evidence="9" id="KW-0675">Receptor</keyword>
<evidence type="ECO:0000256" key="12">
    <source>
        <dbReference type="SAM" id="Phobius"/>
    </source>
</evidence>
<keyword evidence="5" id="KW-0677">Repeat</keyword>
<organism evidence="15 16">
    <name type="scientific">Xenopus laevis</name>
    <name type="common">African clawed frog</name>
    <dbReference type="NCBI Taxonomy" id="8355"/>
    <lineage>
        <taxon>Eukaryota</taxon>
        <taxon>Metazoa</taxon>
        <taxon>Chordata</taxon>
        <taxon>Craniata</taxon>
        <taxon>Vertebrata</taxon>
        <taxon>Euteleostomi</taxon>
        <taxon>Amphibia</taxon>
        <taxon>Batrachia</taxon>
        <taxon>Anura</taxon>
        <taxon>Pipoidea</taxon>
        <taxon>Pipidae</taxon>
        <taxon>Xenopodinae</taxon>
        <taxon>Xenopus</taxon>
        <taxon>Xenopus</taxon>
    </lineage>
</organism>
<dbReference type="InterPro" id="IPR036943">
    <property type="entry name" value="FN_type2_sf"/>
</dbReference>
<keyword evidence="6 12" id="KW-1133">Transmembrane helix</keyword>
<dbReference type="FunFam" id="2.10.10.10:FF:000001">
    <property type="entry name" value="Fibronectin 1a isoform 1"/>
    <property type="match status" value="1"/>
</dbReference>
<feature type="domain" description="C-type lectin" evidence="13">
    <location>
        <begin position="1331"/>
        <end position="1450"/>
    </location>
</feature>
<dbReference type="SUPFAM" id="SSF56436">
    <property type="entry name" value="C-type lectin-like"/>
    <property type="match status" value="8"/>
</dbReference>
<dbReference type="Proteomes" id="UP000694892">
    <property type="component" value="Chromosome 9_10L"/>
</dbReference>
<evidence type="ECO:0000256" key="4">
    <source>
        <dbReference type="ARBA" id="ARBA00022729"/>
    </source>
</evidence>